<evidence type="ECO:0000256" key="1">
    <source>
        <dbReference type="ARBA" id="ARBA00023015"/>
    </source>
</evidence>
<evidence type="ECO:0000313" key="6">
    <source>
        <dbReference type="Proteomes" id="UP000011885"/>
    </source>
</evidence>
<accession>M5UPU5</accession>
<dbReference type="Pfam" id="PF08448">
    <property type="entry name" value="PAS_4"/>
    <property type="match status" value="1"/>
</dbReference>
<dbReference type="PANTHER" id="PTHR44688">
    <property type="entry name" value="DNA-BINDING TRANSCRIPTIONAL ACTIVATOR DEVR_DOSR"/>
    <property type="match status" value="1"/>
</dbReference>
<dbReference type="InterPro" id="IPR016032">
    <property type="entry name" value="Sig_transdc_resp-reg_C-effctor"/>
</dbReference>
<dbReference type="InterPro" id="IPR036388">
    <property type="entry name" value="WH-like_DNA-bd_sf"/>
</dbReference>
<dbReference type="PROSITE" id="PS50043">
    <property type="entry name" value="HTH_LUXR_2"/>
    <property type="match status" value="1"/>
</dbReference>
<gene>
    <name evidence="5" type="ORF">RSSM_00542</name>
</gene>
<dbReference type="Gene3D" id="3.30.450.20">
    <property type="entry name" value="PAS domain"/>
    <property type="match status" value="1"/>
</dbReference>
<keyword evidence="3" id="KW-0804">Transcription</keyword>
<dbReference type="CDD" id="cd06170">
    <property type="entry name" value="LuxR_C_like"/>
    <property type="match status" value="1"/>
</dbReference>
<keyword evidence="1" id="KW-0805">Transcription regulation</keyword>
<evidence type="ECO:0000256" key="3">
    <source>
        <dbReference type="ARBA" id="ARBA00023163"/>
    </source>
</evidence>
<dbReference type="Pfam" id="PF00196">
    <property type="entry name" value="GerE"/>
    <property type="match status" value="1"/>
</dbReference>
<dbReference type="PANTHER" id="PTHR44688:SF16">
    <property type="entry name" value="DNA-BINDING TRANSCRIPTIONAL ACTIVATOR DEVR_DOSR"/>
    <property type="match status" value="1"/>
</dbReference>
<dbReference type="PROSITE" id="PS00622">
    <property type="entry name" value="HTH_LUXR_1"/>
    <property type="match status" value="1"/>
</dbReference>
<dbReference type="InterPro" id="IPR000014">
    <property type="entry name" value="PAS"/>
</dbReference>
<dbReference type="AlphaFoldDB" id="M5UPU5"/>
<dbReference type="SUPFAM" id="SSF55785">
    <property type="entry name" value="PYP-like sensor domain (PAS domain)"/>
    <property type="match status" value="1"/>
</dbReference>
<dbReference type="Proteomes" id="UP000011885">
    <property type="component" value="Unassembled WGS sequence"/>
</dbReference>
<sequence>MTRPDLSDIDFVKLLDQDPDLGLVIVSEQGEIVDYSTSTPAIFGVDPAIDFRGKTLSDVFEFEFADERMQWISEVLQTQQPLRVDHLYNGRRMVSTILPMRGEDQPRYVAAMTKRDGTTSGESNEKSVVSGFLDLGPLSKLTKRELEVLILLGHGYSVPDVARKLYRSPRTVEQHKASIGRKLGVSAIADIARIVAVHGLKLEDLELERVLALRPEYRHEEANTTETP</sequence>
<dbReference type="CDD" id="cd00130">
    <property type="entry name" value="PAS"/>
    <property type="match status" value="1"/>
</dbReference>
<dbReference type="EMBL" id="ANOH01000048">
    <property type="protein sequence ID" value="EMI58023.1"/>
    <property type="molecule type" value="Genomic_DNA"/>
</dbReference>
<dbReference type="SUPFAM" id="SSF46894">
    <property type="entry name" value="C-terminal effector domain of the bipartite response regulators"/>
    <property type="match status" value="1"/>
</dbReference>
<dbReference type="PATRIC" id="fig|1263870.3.peg.594"/>
<dbReference type="SMART" id="SM00421">
    <property type="entry name" value="HTH_LUXR"/>
    <property type="match status" value="1"/>
</dbReference>
<dbReference type="InterPro" id="IPR035965">
    <property type="entry name" value="PAS-like_dom_sf"/>
</dbReference>
<feature type="domain" description="HTH luxR-type" evidence="4">
    <location>
        <begin position="134"/>
        <end position="199"/>
    </location>
</feature>
<keyword evidence="2" id="KW-0238">DNA-binding</keyword>
<organism evidence="5 6">
    <name type="scientific">Rhodopirellula sallentina SM41</name>
    <dbReference type="NCBI Taxonomy" id="1263870"/>
    <lineage>
        <taxon>Bacteria</taxon>
        <taxon>Pseudomonadati</taxon>
        <taxon>Planctomycetota</taxon>
        <taxon>Planctomycetia</taxon>
        <taxon>Pirellulales</taxon>
        <taxon>Pirellulaceae</taxon>
        <taxon>Rhodopirellula</taxon>
    </lineage>
</organism>
<dbReference type="PRINTS" id="PR00038">
    <property type="entry name" value="HTHLUXR"/>
</dbReference>
<comment type="caution">
    <text evidence="5">The sequence shown here is derived from an EMBL/GenBank/DDBJ whole genome shotgun (WGS) entry which is preliminary data.</text>
</comment>
<evidence type="ECO:0000259" key="4">
    <source>
        <dbReference type="PROSITE" id="PS50043"/>
    </source>
</evidence>
<dbReference type="GO" id="GO:0006355">
    <property type="term" value="P:regulation of DNA-templated transcription"/>
    <property type="evidence" value="ECO:0007669"/>
    <property type="project" value="InterPro"/>
</dbReference>
<protein>
    <submittedName>
        <fullName evidence="5">Response regulator</fullName>
    </submittedName>
</protein>
<evidence type="ECO:0000313" key="5">
    <source>
        <dbReference type="EMBL" id="EMI58023.1"/>
    </source>
</evidence>
<dbReference type="OrthoDB" id="274716at2"/>
<dbReference type="InterPro" id="IPR000792">
    <property type="entry name" value="Tscrpt_reg_LuxR_C"/>
</dbReference>
<dbReference type="GO" id="GO:0003677">
    <property type="term" value="F:DNA binding"/>
    <property type="evidence" value="ECO:0007669"/>
    <property type="project" value="UniProtKB-KW"/>
</dbReference>
<keyword evidence="6" id="KW-1185">Reference proteome</keyword>
<proteinExistence type="predicted"/>
<dbReference type="RefSeq" id="WP_008674116.1">
    <property type="nucleotide sequence ID" value="NZ_ANOH01000048.1"/>
</dbReference>
<name>M5UPU5_9BACT</name>
<reference evidence="5 6" key="1">
    <citation type="journal article" date="2013" name="Mar. Genomics">
        <title>Expression of sulfatases in Rhodopirellula baltica and the diversity of sulfatases in the genus Rhodopirellula.</title>
        <authorList>
            <person name="Wegner C.E."/>
            <person name="Richter-Heitmann T."/>
            <person name="Klindworth A."/>
            <person name="Klockow C."/>
            <person name="Richter M."/>
            <person name="Achstetter T."/>
            <person name="Glockner F.O."/>
            <person name="Harder J."/>
        </authorList>
    </citation>
    <scope>NUCLEOTIDE SEQUENCE [LARGE SCALE GENOMIC DNA]</scope>
    <source>
        <strain evidence="5 6">SM41</strain>
    </source>
</reference>
<dbReference type="Gene3D" id="1.10.10.10">
    <property type="entry name" value="Winged helix-like DNA-binding domain superfamily/Winged helix DNA-binding domain"/>
    <property type="match status" value="1"/>
</dbReference>
<evidence type="ECO:0000256" key="2">
    <source>
        <dbReference type="ARBA" id="ARBA00023125"/>
    </source>
</evidence>
<dbReference type="InterPro" id="IPR013656">
    <property type="entry name" value="PAS_4"/>
</dbReference>